<evidence type="ECO:0000256" key="1">
    <source>
        <dbReference type="SAM" id="Phobius"/>
    </source>
</evidence>
<protein>
    <submittedName>
        <fullName evidence="2">Exopolysaccharide biosynthesis protein</fullName>
    </submittedName>
</protein>
<dbReference type="PIRSF" id="PIRSF033239">
    <property type="entry name" value="ExoD"/>
    <property type="match status" value="1"/>
</dbReference>
<keyword evidence="1" id="KW-1133">Transmembrane helix</keyword>
<gene>
    <name evidence="2" type="ORF">GRB80_07510</name>
</gene>
<dbReference type="EMBL" id="WUTS01000001">
    <property type="protein sequence ID" value="NAW12691.1"/>
    <property type="molecule type" value="Genomic_DNA"/>
</dbReference>
<proteinExistence type="predicted"/>
<comment type="caution">
    <text evidence="2">The sequence shown here is derived from an EMBL/GenBank/DDBJ whole genome shotgun (WGS) entry which is preliminary data.</text>
</comment>
<feature type="transmembrane region" description="Helical" evidence="1">
    <location>
        <begin position="63"/>
        <end position="80"/>
    </location>
</feature>
<accession>A0A7X5ALF0</accession>
<name>A0A7X5ALF0_9GAMM</name>
<dbReference type="InterPro" id="IPR010331">
    <property type="entry name" value="ExoD"/>
</dbReference>
<feature type="transmembrane region" description="Helical" evidence="1">
    <location>
        <begin position="41"/>
        <end position="57"/>
    </location>
</feature>
<feature type="transmembrane region" description="Helical" evidence="1">
    <location>
        <begin position="126"/>
        <end position="145"/>
    </location>
</feature>
<dbReference type="PANTHER" id="PTHR41795:SF1">
    <property type="entry name" value="EXOPOLYSACCHARIDE SYNTHESIS PROTEIN"/>
    <property type="match status" value="1"/>
</dbReference>
<reference evidence="2 3" key="1">
    <citation type="submission" date="2019-12" db="EMBL/GenBank/DDBJ databases">
        <title>Draft genome sequencing of Halomonas icarensis D1-1.</title>
        <authorList>
            <person name="Pandiyan K."/>
            <person name="Kushwaha P."/>
            <person name="Gowdham M."/>
            <person name="Chakdar H."/>
            <person name="Singh A."/>
            <person name="Kumar M."/>
            <person name="Saxena A.K."/>
        </authorList>
    </citation>
    <scope>NUCLEOTIDE SEQUENCE [LARGE SCALE GENOMIC DNA]</scope>
    <source>
        <strain evidence="2 3">D1-1</strain>
    </source>
</reference>
<sequence>MDAERGPTSLSGLLARVRQAGQHEGSISLGAILETVGRRSFAPFLLLAGLITLAPLVGDIPGMPTLMASLVLLAGGQLLLGRRRIWLPRWLLERRISRERFHRLLGWLEHPAGWADRLLHQRLTALTRPPAHVVVAVVCLVIALAMPPMEFIPFSANGAGLALTLFGLALLADDGLFALAGYLLTGGTLAVVVFSLT</sequence>
<evidence type="ECO:0000313" key="2">
    <source>
        <dbReference type="EMBL" id="NAW12691.1"/>
    </source>
</evidence>
<organism evidence="2 3">
    <name type="scientific">Halomonas icarae</name>
    <dbReference type="NCBI Taxonomy" id="2691040"/>
    <lineage>
        <taxon>Bacteria</taxon>
        <taxon>Pseudomonadati</taxon>
        <taxon>Pseudomonadota</taxon>
        <taxon>Gammaproteobacteria</taxon>
        <taxon>Oceanospirillales</taxon>
        <taxon>Halomonadaceae</taxon>
        <taxon>Halomonas</taxon>
    </lineage>
</organism>
<dbReference type="Pfam" id="PF06055">
    <property type="entry name" value="ExoD"/>
    <property type="match status" value="1"/>
</dbReference>
<keyword evidence="1" id="KW-0812">Transmembrane</keyword>
<keyword evidence="1" id="KW-0472">Membrane</keyword>
<dbReference type="Proteomes" id="UP000448235">
    <property type="component" value="Unassembled WGS sequence"/>
</dbReference>
<keyword evidence="3" id="KW-1185">Reference proteome</keyword>
<dbReference type="AlphaFoldDB" id="A0A7X5ALF0"/>
<dbReference type="PANTHER" id="PTHR41795">
    <property type="entry name" value="EXOPOLYSACCHARIDE SYNTHESIS PROTEIN"/>
    <property type="match status" value="1"/>
</dbReference>
<feature type="transmembrane region" description="Helical" evidence="1">
    <location>
        <begin position="176"/>
        <end position="196"/>
    </location>
</feature>
<dbReference type="RefSeq" id="WP_161423116.1">
    <property type="nucleotide sequence ID" value="NZ_JARWMY010000005.1"/>
</dbReference>
<evidence type="ECO:0000313" key="3">
    <source>
        <dbReference type="Proteomes" id="UP000448235"/>
    </source>
</evidence>